<keyword evidence="2 10" id="KW-0813">Transport</keyword>
<protein>
    <submittedName>
        <fullName evidence="12">Na+/H+ antiporter</fullName>
    </submittedName>
</protein>
<dbReference type="EMBL" id="JBHTIA010000003">
    <property type="protein sequence ID" value="MFD0764609.1"/>
    <property type="molecule type" value="Genomic_DNA"/>
</dbReference>
<feature type="transmembrane region" description="Helical" evidence="10">
    <location>
        <begin position="263"/>
        <end position="286"/>
    </location>
</feature>
<comment type="function">
    <text evidence="10">Na(+)/H(+) antiporter that extrudes sodium in exchange for external protons.</text>
</comment>
<keyword evidence="7 10" id="KW-0406">Ion transport</keyword>
<keyword evidence="4 10" id="KW-0812">Transmembrane</keyword>
<reference evidence="13" key="1">
    <citation type="journal article" date="2019" name="Int. J. Syst. Evol. Microbiol.">
        <title>The Global Catalogue of Microorganisms (GCM) 10K type strain sequencing project: providing services to taxonomists for standard genome sequencing and annotation.</title>
        <authorList>
            <consortium name="The Broad Institute Genomics Platform"/>
            <consortium name="The Broad Institute Genome Sequencing Center for Infectious Disease"/>
            <person name="Wu L."/>
            <person name="Ma J."/>
        </authorList>
    </citation>
    <scope>NUCLEOTIDE SEQUENCE [LARGE SCALE GENOMIC DNA]</scope>
    <source>
        <strain evidence="13">CCUG 60742</strain>
    </source>
</reference>
<dbReference type="InterPro" id="IPR004705">
    <property type="entry name" value="Cation/H_exchanger_CPA1_bac"/>
</dbReference>
<evidence type="ECO:0000313" key="13">
    <source>
        <dbReference type="Proteomes" id="UP001597073"/>
    </source>
</evidence>
<feature type="transmembrane region" description="Helical" evidence="10">
    <location>
        <begin position="180"/>
        <end position="200"/>
    </location>
</feature>
<gene>
    <name evidence="12" type="ORF">ACFQZI_07070</name>
</gene>
<feature type="transmembrane region" description="Helical" evidence="10">
    <location>
        <begin position="383"/>
        <end position="407"/>
    </location>
</feature>
<comment type="similarity">
    <text evidence="10">Belongs to the monovalent cation:proton antiporter 1 (CPA1) transporter (TC 2.A.36) family.</text>
</comment>
<evidence type="ECO:0000256" key="9">
    <source>
        <dbReference type="ARBA" id="ARBA00023201"/>
    </source>
</evidence>
<evidence type="ECO:0000256" key="10">
    <source>
        <dbReference type="RuleBase" id="RU366002"/>
    </source>
</evidence>
<keyword evidence="6 10" id="KW-0915">Sodium</keyword>
<evidence type="ECO:0000256" key="5">
    <source>
        <dbReference type="ARBA" id="ARBA00022989"/>
    </source>
</evidence>
<dbReference type="InterPro" id="IPR006153">
    <property type="entry name" value="Cation/H_exchanger_TM"/>
</dbReference>
<feature type="transmembrane region" description="Helical" evidence="10">
    <location>
        <begin position="233"/>
        <end position="251"/>
    </location>
</feature>
<feature type="domain" description="Cation/H+ exchanger transmembrane" evidence="11">
    <location>
        <begin position="13"/>
        <end position="408"/>
    </location>
</feature>
<dbReference type="PANTHER" id="PTHR10110:SF86">
    <property type="entry name" value="SODIUM_HYDROGEN EXCHANGER 7"/>
    <property type="match status" value="1"/>
</dbReference>
<accession>A0ABW2ZEJ5</accession>
<keyword evidence="8 10" id="KW-0472">Membrane</keyword>
<keyword evidence="5 10" id="KW-1133">Transmembrane helix</keyword>
<keyword evidence="3 10" id="KW-1003">Cell membrane</keyword>
<dbReference type="RefSeq" id="WP_377140326.1">
    <property type="nucleotide sequence ID" value="NZ_JBHTIA010000003.1"/>
</dbReference>
<dbReference type="Proteomes" id="UP001597073">
    <property type="component" value="Unassembled WGS sequence"/>
</dbReference>
<dbReference type="PANTHER" id="PTHR10110">
    <property type="entry name" value="SODIUM/HYDROGEN EXCHANGER"/>
    <property type="match status" value="1"/>
</dbReference>
<dbReference type="InterPro" id="IPR018422">
    <property type="entry name" value="Cation/H_exchanger_CPA1"/>
</dbReference>
<evidence type="ECO:0000256" key="7">
    <source>
        <dbReference type="ARBA" id="ARBA00023065"/>
    </source>
</evidence>
<evidence type="ECO:0000256" key="1">
    <source>
        <dbReference type="ARBA" id="ARBA00004651"/>
    </source>
</evidence>
<name>A0ABW2ZEJ5_9SPHI</name>
<keyword evidence="13" id="KW-1185">Reference proteome</keyword>
<proteinExistence type="inferred from homology"/>
<comment type="subcellular location">
    <subcellularLocation>
        <location evidence="1 10">Cell membrane</location>
        <topology evidence="1 10">Multi-pass membrane protein</topology>
    </subcellularLocation>
</comment>
<evidence type="ECO:0000256" key="4">
    <source>
        <dbReference type="ARBA" id="ARBA00022692"/>
    </source>
</evidence>
<evidence type="ECO:0000259" key="11">
    <source>
        <dbReference type="Pfam" id="PF00999"/>
    </source>
</evidence>
<evidence type="ECO:0000256" key="3">
    <source>
        <dbReference type="ARBA" id="ARBA00022475"/>
    </source>
</evidence>
<sequence length="534" mass="60055">MHYILLQYILLLAAVVLLIMLAQKIRIAYPVFLVIAGLLMGYIPRIPEISIDPDLIFLIFLPPLLFEAAWYTSWNDLWKWRGPISLLSVGLVIFTSGIVAIVSEFTIPGFTLALGFVLGGIISPPDAIASTLILKHLKIPKRITAILEGESLMNDASGLIILKFALAAVITGNFSFDHALSNFFVVTLMGILTGLAVAYVMYAIHRYLPTTASIDAVFTLITPYFIYLTAEEFHFSGVMAVVSGGLFLSYRSHEIFMNGQSRLQVISVWSTLIIIMNGLVFIMIGLQLPGIVKSMGTRSLSEALKYSFTIAVVVIVIRMLWIYTATFLPRRLFKSLRTTEPQWDWRSVFVIGWAGMRGVVSLAAALSLPTLTDDGRSFPQRELIVFISFVVILVTLIFQGLSLPWIIKGLKLKNTDTDTAEDQQLAEIQLHLTRVSLAILQDKYALECEGNELVNGYKTELEHLMAQAAEHLRCMTCGVSGKKEIDQYNNVLKDIYRQQRQALYQLKKEKSFSDELLRREEKQIDFNEARILER</sequence>
<evidence type="ECO:0000256" key="6">
    <source>
        <dbReference type="ARBA" id="ARBA00023053"/>
    </source>
</evidence>
<dbReference type="NCBIfam" id="TIGR00831">
    <property type="entry name" value="a_cpa1"/>
    <property type="match status" value="1"/>
</dbReference>
<feature type="transmembrane region" description="Helical" evidence="10">
    <location>
        <begin position="6"/>
        <end position="22"/>
    </location>
</feature>
<feature type="transmembrane region" description="Helical" evidence="10">
    <location>
        <begin position="109"/>
        <end position="134"/>
    </location>
</feature>
<evidence type="ECO:0000256" key="2">
    <source>
        <dbReference type="ARBA" id="ARBA00022448"/>
    </source>
</evidence>
<comment type="caution">
    <text evidence="12">The sequence shown here is derived from an EMBL/GenBank/DDBJ whole genome shotgun (WGS) entry which is preliminary data.</text>
</comment>
<feature type="transmembrane region" description="Helical" evidence="10">
    <location>
        <begin position="55"/>
        <end position="72"/>
    </location>
</feature>
<evidence type="ECO:0000256" key="8">
    <source>
        <dbReference type="ARBA" id="ARBA00023136"/>
    </source>
</evidence>
<feature type="transmembrane region" description="Helical" evidence="10">
    <location>
        <begin position="84"/>
        <end position="103"/>
    </location>
</feature>
<organism evidence="12 13">
    <name type="scientific">Mucilaginibacter lutimaris</name>
    <dbReference type="NCBI Taxonomy" id="931629"/>
    <lineage>
        <taxon>Bacteria</taxon>
        <taxon>Pseudomonadati</taxon>
        <taxon>Bacteroidota</taxon>
        <taxon>Sphingobacteriia</taxon>
        <taxon>Sphingobacteriales</taxon>
        <taxon>Sphingobacteriaceae</taxon>
        <taxon>Mucilaginibacter</taxon>
    </lineage>
</organism>
<feature type="transmembrane region" description="Helical" evidence="10">
    <location>
        <begin position="348"/>
        <end position="371"/>
    </location>
</feature>
<keyword evidence="10" id="KW-0050">Antiport</keyword>
<evidence type="ECO:0000313" key="12">
    <source>
        <dbReference type="EMBL" id="MFD0764609.1"/>
    </source>
</evidence>
<dbReference type="Pfam" id="PF00999">
    <property type="entry name" value="Na_H_Exchanger"/>
    <property type="match status" value="1"/>
</dbReference>
<dbReference type="Gene3D" id="6.10.140.1330">
    <property type="match status" value="1"/>
</dbReference>
<feature type="transmembrane region" description="Helical" evidence="10">
    <location>
        <begin position="27"/>
        <end position="43"/>
    </location>
</feature>
<keyword evidence="9 10" id="KW-0739">Sodium transport</keyword>
<feature type="transmembrane region" description="Helical" evidence="10">
    <location>
        <begin position="306"/>
        <end position="328"/>
    </location>
</feature>